<comment type="caution">
    <text evidence="1">The sequence shown here is derived from an EMBL/GenBank/DDBJ whole genome shotgun (WGS) entry which is preliminary data.</text>
</comment>
<dbReference type="Proteomes" id="UP001444661">
    <property type="component" value="Unassembled WGS sequence"/>
</dbReference>
<name>A0ABR1TYM7_9PEZI</name>
<evidence type="ECO:0000313" key="2">
    <source>
        <dbReference type="Proteomes" id="UP001444661"/>
    </source>
</evidence>
<sequence length="182" mass="20142">MTSLHIQCPPALNPHEWPSKPSAVIRQTSFHKTPEGTRMVSNRILDLATLQRYMEDCAFVGFDVEGGSSSTVPDPTRLGFVYLPELPTTSIQPGMLHGRLGFLRDKIRSDLWSLNVKPRGTSGHLLHCSLMVGWIPRIWPGVPEHARMRIRAGNFPSLWKMALGLGIKELTMGLTHNAGAAP</sequence>
<proteinExistence type="predicted"/>
<protein>
    <submittedName>
        <fullName evidence="1">Uncharacterized protein</fullName>
    </submittedName>
</protein>
<accession>A0ABR1TYM7</accession>
<evidence type="ECO:0000313" key="1">
    <source>
        <dbReference type="EMBL" id="KAK8051683.1"/>
    </source>
</evidence>
<reference evidence="1 2" key="1">
    <citation type="submission" date="2023-01" db="EMBL/GenBank/DDBJ databases">
        <title>Analysis of 21 Apiospora genomes using comparative genomics revels a genus with tremendous synthesis potential of carbohydrate active enzymes and secondary metabolites.</title>
        <authorList>
            <person name="Sorensen T."/>
        </authorList>
    </citation>
    <scope>NUCLEOTIDE SEQUENCE [LARGE SCALE GENOMIC DNA]</scope>
    <source>
        <strain evidence="1 2">CBS 33761</strain>
    </source>
</reference>
<dbReference type="EMBL" id="JAQQWK010000002">
    <property type="protein sequence ID" value="KAK8051683.1"/>
    <property type="molecule type" value="Genomic_DNA"/>
</dbReference>
<organism evidence="1 2">
    <name type="scientific">Apiospora rasikravindrae</name>
    <dbReference type="NCBI Taxonomy" id="990691"/>
    <lineage>
        <taxon>Eukaryota</taxon>
        <taxon>Fungi</taxon>
        <taxon>Dikarya</taxon>
        <taxon>Ascomycota</taxon>
        <taxon>Pezizomycotina</taxon>
        <taxon>Sordariomycetes</taxon>
        <taxon>Xylariomycetidae</taxon>
        <taxon>Amphisphaeriales</taxon>
        <taxon>Apiosporaceae</taxon>
        <taxon>Apiospora</taxon>
    </lineage>
</organism>
<keyword evidence="2" id="KW-1185">Reference proteome</keyword>
<gene>
    <name evidence="1" type="ORF">PG993_003068</name>
</gene>